<feature type="region of interest" description="Disordered" evidence="1">
    <location>
        <begin position="398"/>
        <end position="559"/>
    </location>
</feature>
<comment type="caution">
    <text evidence="3">The sequence shown here is derived from an EMBL/GenBank/DDBJ whole genome shotgun (WGS) entry which is preliminary data.</text>
</comment>
<dbReference type="Pfam" id="PF00168">
    <property type="entry name" value="C2"/>
    <property type="match status" value="1"/>
</dbReference>
<feature type="compositionally biased region" description="Basic residues" evidence="1">
    <location>
        <begin position="445"/>
        <end position="454"/>
    </location>
</feature>
<proteinExistence type="predicted"/>
<feature type="compositionally biased region" description="Polar residues" evidence="1">
    <location>
        <begin position="402"/>
        <end position="412"/>
    </location>
</feature>
<evidence type="ECO:0000313" key="3">
    <source>
        <dbReference type="EMBL" id="KAL1409146.1"/>
    </source>
</evidence>
<accession>A0ABR3Q3B8</accession>
<feature type="compositionally biased region" description="Basic and acidic residues" evidence="1">
    <location>
        <begin position="1"/>
        <end position="12"/>
    </location>
</feature>
<dbReference type="EMBL" id="JBBXJM010000004">
    <property type="protein sequence ID" value="KAL1409146.1"/>
    <property type="molecule type" value="Genomic_DNA"/>
</dbReference>
<evidence type="ECO:0000256" key="1">
    <source>
        <dbReference type="SAM" id="MobiDB-lite"/>
    </source>
</evidence>
<dbReference type="Gene3D" id="2.60.40.150">
    <property type="entry name" value="C2 domain"/>
    <property type="match status" value="1"/>
</dbReference>
<dbReference type="Proteomes" id="UP001565368">
    <property type="component" value="Unassembled WGS sequence"/>
</dbReference>
<name>A0ABR3Q3B8_9TREE</name>
<feature type="compositionally biased region" description="Polar residues" evidence="1">
    <location>
        <begin position="497"/>
        <end position="506"/>
    </location>
</feature>
<keyword evidence="4" id="KW-1185">Reference proteome</keyword>
<dbReference type="PROSITE" id="PS50004">
    <property type="entry name" value="C2"/>
    <property type="match status" value="1"/>
</dbReference>
<protein>
    <recommendedName>
        <fullName evidence="2">C2 domain-containing protein</fullName>
    </recommendedName>
</protein>
<feature type="region of interest" description="Disordered" evidence="1">
    <location>
        <begin position="601"/>
        <end position="672"/>
    </location>
</feature>
<feature type="compositionally biased region" description="Low complexity" evidence="1">
    <location>
        <begin position="626"/>
        <end position="639"/>
    </location>
</feature>
<organism evidence="3 4">
    <name type="scientific">Vanrija albida</name>
    <dbReference type="NCBI Taxonomy" id="181172"/>
    <lineage>
        <taxon>Eukaryota</taxon>
        <taxon>Fungi</taxon>
        <taxon>Dikarya</taxon>
        <taxon>Basidiomycota</taxon>
        <taxon>Agaricomycotina</taxon>
        <taxon>Tremellomycetes</taxon>
        <taxon>Trichosporonales</taxon>
        <taxon>Trichosporonaceae</taxon>
        <taxon>Vanrija</taxon>
    </lineage>
</organism>
<dbReference type="InterPro" id="IPR000008">
    <property type="entry name" value="C2_dom"/>
</dbReference>
<feature type="compositionally biased region" description="Low complexity" evidence="1">
    <location>
        <begin position="465"/>
        <end position="477"/>
    </location>
</feature>
<evidence type="ECO:0000259" key="2">
    <source>
        <dbReference type="PROSITE" id="PS50004"/>
    </source>
</evidence>
<sequence length="691" mass="75540">MGNDKDTAKSADADVISQPATEGQTKPNGKDGGSASDSSDSEPEGGYDSTQLSPSKDETYVVRIVFLSGTNMPIADVGQLSSDPYVLAQLSADGDGRYGKRHKTDPFLRFRSATAHSTTEPRWEAEWVVAGVPKTGFVLTARVYDEDTGTKDDRLGKIALRSGELEDGWSSDTRDFKLKKRGASTRAWGLHAVRKLHPANRDKDPALSISAEVLGKTEDECGKIYSLTSWWFTHYSPLIGTILGTTSTQEGVEKANFQANELNLRGPVPNELYHRYVEFKSFIKAMFEERGIHGAMMGGAMRKQHRRVYHFDGTTEYGRLPGPGRSMAQRFLDMTHWGEGFRIFTYIITLDGLIRFTETGKEFGIDMLSKHAMHSEIDNYIAYSGEFYVRKYRSGSGEAAAGTSNDSTSESGTLDYDAPSHSMLRPPKDADDTDGVVETHDHNLVFRKKRKGKKGKNDAGGGGAHPAAAEPASSQAGDSAPDMGRLSLAPANGGPGTMSQPQSTGAHDNGNPPHVSQEPKAPDGSEPTAEAKEKRDTSRPVETLHLHGGEETESLDPSAYELVIDNDSGTYRPNKDLLPLLRAFLASNFVGLHVTVKAADDDAHQEAKKKRHAERNEATGGVRYYESSSDLSSAASSAESDPDEVQHFRGKQDKAWDALLDPKAPVKEKKEKIKDKVRHLFKKDKGEEGEE</sequence>
<feature type="region of interest" description="Disordered" evidence="1">
    <location>
        <begin position="1"/>
        <end position="54"/>
    </location>
</feature>
<dbReference type="RefSeq" id="XP_069209090.1">
    <property type="nucleotide sequence ID" value="XM_069354448.1"/>
</dbReference>
<dbReference type="GeneID" id="95987018"/>
<feature type="compositionally biased region" description="Basic and acidic residues" evidence="1">
    <location>
        <begin position="644"/>
        <end position="656"/>
    </location>
</feature>
<dbReference type="PANTHER" id="PTHR47800">
    <property type="entry name" value="C2 DOMAIN-CONTAINING PROTEIN"/>
    <property type="match status" value="1"/>
</dbReference>
<evidence type="ECO:0000313" key="4">
    <source>
        <dbReference type="Proteomes" id="UP001565368"/>
    </source>
</evidence>
<feature type="domain" description="C2" evidence="2">
    <location>
        <begin position="42"/>
        <end position="176"/>
    </location>
</feature>
<dbReference type="SUPFAM" id="SSF49562">
    <property type="entry name" value="C2 domain (Calcium/lipid-binding domain, CaLB)"/>
    <property type="match status" value="1"/>
</dbReference>
<feature type="compositionally biased region" description="Polar residues" evidence="1">
    <location>
        <begin position="18"/>
        <end position="27"/>
    </location>
</feature>
<gene>
    <name evidence="3" type="ORF">Q8F55_005975</name>
</gene>
<feature type="compositionally biased region" description="Basic and acidic residues" evidence="1">
    <location>
        <begin position="529"/>
        <end position="550"/>
    </location>
</feature>
<dbReference type="SMART" id="SM00239">
    <property type="entry name" value="C2"/>
    <property type="match status" value="1"/>
</dbReference>
<reference evidence="3 4" key="1">
    <citation type="submission" date="2023-08" db="EMBL/GenBank/DDBJ databases">
        <title>Annotated Genome Sequence of Vanrija albida AlHP1.</title>
        <authorList>
            <person name="Herzog R."/>
        </authorList>
    </citation>
    <scope>NUCLEOTIDE SEQUENCE [LARGE SCALE GENOMIC DNA]</scope>
    <source>
        <strain evidence="3 4">AlHP1</strain>
    </source>
</reference>
<dbReference type="PANTHER" id="PTHR47800:SF5">
    <property type="entry name" value="FER-1-LIKE PROTEIN 6"/>
    <property type="match status" value="1"/>
</dbReference>
<dbReference type="InterPro" id="IPR035892">
    <property type="entry name" value="C2_domain_sf"/>
</dbReference>